<dbReference type="InterPro" id="IPR036514">
    <property type="entry name" value="SGNH_hydro_sf"/>
</dbReference>
<evidence type="ECO:0000313" key="2">
    <source>
        <dbReference type="Proteomes" id="UP000838749"/>
    </source>
</evidence>
<comment type="caution">
    <text evidence="1">The sequence shown here is derived from an EMBL/GenBank/DDBJ whole genome shotgun (WGS) entry which is preliminary data.</text>
</comment>
<dbReference type="SUPFAM" id="SSF52266">
    <property type="entry name" value="SGNH hydrolase"/>
    <property type="match status" value="1"/>
</dbReference>
<reference evidence="1" key="1">
    <citation type="submission" date="2021-12" db="EMBL/GenBank/DDBJ databases">
        <authorList>
            <person name="Criscuolo A."/>
        </authorList>
    </citation>
    <scope>NUCLEOTIDE SEQUENCE</scope>
    <source>
        <strain evidence="1">CIP111894</strain>
    </source>
</reference>
<dbReference type="EC" id="3.1.1.-" evidence="1"/>
<evidence type="ECO:0000313" key="1">
    <source>
        <dbReference type="EMBL" id="CAH1055664.1"/>
    </source>
</evidence>
<gene>
    <name evidence="1" type="primary">rhgT</name>
    <name evidence="1" type="ORF">PAECIP111894_01816</name>
</gene>
<keyword evidence="2" id="KW-1185">Reference proteome</keyword>
<dbReference type="EMBL" id="CAKMAB010000007">
    <property type="protein sequence ID" value="CAH1055664.1"/>
    <property type="molecule type" value="Genomic_DNA"/>
</dbReference>
<dbReference type="Gene3D" id="3.40.50.1110">
    <property type="entry name" value="SGNH hydrolase"/>
    <property type="match status" value="1"/>
</dbReference>
<name>A0ABN8FG81_9BACL</name>
<keyword evidence="1" id="KW-0378">Hydrolase</keyword>
<accession>A0ABN8FG81</accession>
<organism evidence="1 2">
    <name type="scientific">Paenibacillus pseudetheri</name>
    <dbReference type="NCBI Taxonomy" id="2897682"/>
    <lineage>
        <taxon>Bacteria</taxon>
        <taxon>Bacillati</taxon>
        <taxon>Bacillota</taxon>
        <taxon>Bacilli</taxon>
        <taxon>Bacillales</taxon>
        <taxon>Paenibacillaceae</taxon>
        <taxon>Paenibacillus</taxon>
    </lineage>
</organism>
<protein>
    <submittedName>
        <fullName evidence="1">Rhamnogalacturonan acetylesterase RhgT</fullName>
        <ecNumber evidence="1">3.1.1.-</ecNumber>
    </submittedName>
</protein>
<proteinExistence type="predicted"/>
<dbReference type="Proteomes" id="UP000838749">
    <property type="component" value="Unassembled WGS sequence"/>
</dbReference>
<dbReference type="RefSeq" id="WP_234533139.1">
    <property type="nucleotide sequence ID" value="NZ_CAKMAB010000007.1"/>
</dbReference>
<sequence length="90" mass="10210">MAMKELAETEQIPLIDLAEKSRKLFEAYGVEGTKDLFMWSYPGEYILHPVGVQDNTHFQILGARLLTDLIVEGIREAGLIDLIIHLRQGE</sequence>
<dbReference type="GO" id="GO:0016787">
    <property type="term" value="F:hydrolase activity"/>
    <property type="evidence" value="ECO:0007669"/>
    <property type="project" value="UniProtKB-KW"/>
</dbReference>